<comment type="caution">
    <text evidence="2">The sequence shown here is derived from an EMBL/GenBank/DDBJ whole genome shotgun (WGS) entry which is preliminary data.</text>
</comment>
<dbReference type="GO" id="GO:0003676">
    <property type="term" value="F:nucleic acid binding"/>
    <property type="evidence" value="ECO:0007669"/>
    <property type="project" value="InterPro"/>
</dbReference>
<dbReference type="EMBL" id="QNBE01000046">
    <property type="protein sequence ID" value="RKX70221.1"/>
    <property type="molecule type" value="Genomic_DNA"/>
</dbReference>
<proteinExistence type="predicted"/>
<protein>
    <submittedName>
        <fullName evidence="2">Ribonuclease H</fullName>
    </submittedName>
</protein>
<evidence type="ECO:0000259" key="1">
    <source>
        <dbReference type="PROSITE" id="PS50879"/>
    </source>
</evidence>
<dbReference type="InterPro" id="IPR002156">
    <property type="entry name" value="RNaseH_domain"/>
</dbReference>
<dbReference type="CDD" id="cd09279">
    <property type="entry name" value="RNase_HI_like"/>
    <property type="match status" value="1"/>
</dbReference>
<dbReference type="InterPro" id="IPR012337">
    <property type="entry name" value="RNaseH-like_sf"/>
</dbReference>
<dbReference type="PANTHER" id="PTHR46387:SF2">
    <property type="entry name" value="RIBONUCLEASE HI"/>
    <property type="match status" value="1"/>
</dbReference>
<reference evidence="2 3" key="1">
    <citation type="submission" date="2018-06" db="EMBL/GenBank/DDBJ databases">
        <title>Extensive metabolic versatility and redundancy in microbially diverse, dynamic hydrothermal sediments.</title>
        <authorList>
            <person name="Dombrowski N."/>
            <person name="Teske A."/>
            <person name="Baker B.J."/>
        </authorList>
    </citation>
    <scope>NUCLEOTIDE SEQUENCE [LARGE SCALE GENOMIC DNA]</scope>
    <source>
        <strain evidence="2">B36_G15</strain>
    </source>
</reference>
<dbReference type="GO" id="GO:0004523">
    <property type="term" value="F:RNA-DNA hybrid ribonuclease activity"/>
    <property type="evidence" value="ECO:0007669"/>
    <property type="project" value="InterPro"/>
</dbReference>
<dbReference type="Proteomes" id="UP000268469">
    <property type="component" value="Unassembled WGS sequence"/>
</dbReference>
<dbReference type="PANTHER" id="PTHR46387">
    <property type="entry name" value="POLYNUCLEOTIDYL TRANSFERASE, RIBONUCLEASE H-LIKE SUPERFAMILY PROTEIN"/>
    <property type="match status" value="1"/>
</dbReference>
<dbReference type="PROSITE" id="PS50879">
    <property type="entry name" value="RNASE_H_1"/>
    <property type="match status" value="1"/>
</dbReference>
<evidence type="ECO:0000313" key="2">
    <source>
        <dbReference type="EMBL" id="RKX70221.1"/>
    </source>
</evidence>
<accession>A0A660SJM9</accession>
<organism evidence="2 3">
    <name type="scientific">candidate division WOR-3 bacterium</name>
    <dbReference type="NCBI Taxonomy" id="2052148"/>
    <lineage>
        <taxon>Bacteria</taxon>
        <taxon>Bacteria division WOR-3</taxon>
    </lineage>
</organism>
<sequence length="132" mass="14675">MTGKAEIYIDGSSRGNPGPGGIGIYIKAGDDEFRISEPIGSVTNNEAEYQALIRALEEAKRLNLDEILIKTDSSLLANQILGNYRIKSRKIVPLYRRVIKLLSNFRYKILLIPREENRIANNLALNASLTSG</sequence>
<gene>
    <name evidence="2" type="ORF">DRP53_05700</name>
</gene>
<feature type="domain" description="RNase H type-1" evidence="1">
    <location>
        <begin position="1"/>
        <end position="132"/>
    </location>
</feature>
<evidence type="ECO:0000313" key="3">
    <source>
        <dbReference type="Proteomes" id="UP000268469"/>
    </source>
</evidence>
<dbReference type="Gene3D" id="3.30.420.10">
    <property type="entry name" value="Ribonuclease H-like superfamily/Ribonuclease H"/>
    <property type="match status" value="1"/>
</dbReference>
<dbReference type="InterPro" id="IPR036397">
    <property type="entry name" value="RNaseH_sf"/>
</dbReference>
<dbReference type="SUPFAM" id="SSF53098">
    <property type="entry name" value="Ribonuclease H-like"/>
    <property type="match status" value="1"/>
</dbReference>
<dbReference type="Pfam" id="PF13456">
    <property type="entry name" value="RVT_3"/>
    <property type="match status" value="1"/>
</dbReference>
<name>A0A660SJM9_UNCW3</name>
<dbReference type="AlphaFoldDB" id="A0A660SJM9"/>